<dbReference type="Gene3D" id="3.40.50.10490">
    <property type="entry name" value="Glucose-6-phosphate isomerase like protein, domain 1"/>
    <property type="match status" value="2"/>
</dbReference>
<keyword evidence="3" id="KW-0032">Aminotransferase</keyword>
<gene>
    <name evidence="3" type="ORF">J2X20_005846</name>
</gene>
<dbReference type="EMBL" id="JAVDXU010000009">
    <property type="protein sequence ID" value="MDR7273160.1"/>
    <property type="molecule type" value="Genomic_DNA"/>
</dbReference>
<dbReference type="EC" id="2.6.1.16" evidence="3"/>
<dbReference type="InterPro" id="IPR035490">
    <property type="entry name" value="GlmS/FrlB_SIS"/>
</dbReference>
<evidence type="ECO:0000313" key="3">
    <source>
        <dbReference type="EMBL" id="MDR7273160.1"/>
    </source>
</evidence>
<comment type="caution">
    <text evidence="3">The sequence shown here is derived from an EMBL/GenBank/DDBJ whole genome shotgun (WGS) entry which is preliminary data.</text>
</comment>
<keyword evidence="1" id="KW-0677">Repeat</keyword>
<feature type="domain" description="SIS" evidence="2">
    <location>
        <begin position="30"/>
        <end position="172"/>
    </location>
</feature>
<dbReference type="CDD" id="cd05008">
    <property type="entry name" value="SIS_GlmS_GlmD_1"/>
    <property type="match status" value="1"/>
</dbReference>
<dbReference type="Pfam" id="PF01380">
    <property type="entry name" value="SIS"/>
    <property type="match status" value="2"/>
</dbReference>
<evidence type="ECO:0000259" key="2">
    <source>
        <dbReference type="PROSITE" id="PS51464"/>
    </source>
</evidence>
<dbReference type="SUPFAM" id="SSF53697">
    <property type="entry name" value="SIS domain"/>
    <property type="match status" value="1"/>
</dbReference>
<dbReference type="GO" id="GO:0004360">
    <property type="term" value="F:glutamine-fructose-6-phosphate transaminase (isomerizing) activity"/>
    <property type="evidence" value="ECO:0007669"/>
    <property type="project" value="UniProtKB-EC"/>
</dbReference>
<keyword evidence="4" id="KW-1185">Reference proteome</keyword>
<name>A0ABU1YWB2_ROSSA</name>
<reference evidence="3 4" key="1">
    <citation type="submission" date="2023-07" db="EMBL/GenBank/DDBJ databases">
        <title>Sorghum-associated microbial communities from plants grown in Nebraska, USA.</title>
        <authorList>
            <person name="Schachtman D."/>
        </authorList>
    </citation>
    <scope>NUCLEOTIDE SEQUENCE [LARGE SCALE GENOMIC DNA]</scope>
    <source>
        <strain evidence="3 4">BE314</strain>
    </source>
</reference>
<dbReference type="RefSeq" id="WP_310273229.1">
    <property type="nucleotide sequence ID" value="NZ_JAVDXU010000009.1"/>
</dbReference>
<dbReference type="InterPro" id="IPR035466">
    <property type="entry name" value="GlmS/AgaS_SIS"/>
</dbReference>
<protein>
    <submittedName>
        <fullName evidence="3">Glucosamine--fructose-6-phosphate aminotransferase (Isomerizing)</fullName>
        <ecNumber evidence="3">2.6.1.16</ecNumber>
    </submittedName>
</protein>
<proteinExistence type="predicted"/>
<evidence type="ECO:0000313" key="4">
    <source>
        <dbReference type="Proteomes" id="UP001180453"/>
    </source>
</evidence>
<dbReference type="PROSITE" id="PS51464">
    <property type="entry name" value="SIS"/>
    <property type="match status" value="2"/>
</dbReference>
<dbReference type="PANTHER" id="PTHR10937">
    <property type="entry name" value="GLUCOSAMINE--FRUCTOSE-6-PHOSPHATE AMINOTRANSFERASE, ISOMERIZING"/>
    <property type="match status" value="1"/>
</dbReference>
<feature type="domain" description="SIS" evidence="2">
    <location>
        <begin position="194"/>
        <end position="330"/>
    </location>
</feature>
<sequence length="340" mass="35928">MSSLMLEEALSAPDVVARQLAADPLSYNRLGQALQQQPPSSVLTIARGSSDHAAHYLAYLVMARLGRLVTSLPMSLITLYQSRIHCEGLLSMAFSQSGQSPDLIAPTQFFREGGARTVAFVNASGSPLAAAAEHVFELHAGPEKSVAATKSYIAQLVAGARVVAAWQQDDALRAALNVLPIALEQASKLDWSAALPVLKEEDRLFVLGRGTGLAVAMEAALKLKETCGIQAEAFSGAEVKHGPMALVRDGYPLLVFAPRGPAQAGLLAIADEMRQRGGRVLLAAPLGTPGAELPLVTTGNEDLDPIALVQSFYPMVEALARARGFNPDVPPNLAKVTKTH</sequence>
<dbReference type="PANTHER" id="PTHR10937:SF8">
    <property type="entry name" value="AMINOTRANSFERASE-RELATED"/>
    <property type="match status" value="1"/>
</dbReference>
<dbReference type="InterPro" id="IPR001347">
    <property type="entry name" value="SIS_dom"/>
</dbReference>
<dbReference type="CDD" id="cd05009">
    <property type="entry name" value="SIS_GlmS_GlmD_2"/>
    <property type="match status" value="1"/>
</dbReference>
<accession>A0ABU1YWB2</accession>
<dbReference type="Proteomes" id="UP001180453">
    <property type="component" value="Unassembled WGS sequence"/>
</dbReference>
<dbReference type="InterPro" id="IPR046348">
    <property type="entry name" value="SIS_dom_sf"/>
</dbReference>
<keyword evidence="3" id="KW-0808">Transferase</keyword>
<organism evidence="3 4">
    <name type="scientific">Roseateles saccharophilus</name>
    <name type="common">Pseudomonas saccharophila</name>
    <dbReference type="NCBI Taxonomy" id="304"/>
    <lineage>
        <taxon>Bacteria</taxon>
        <taxon>Pseudomonadati</taxon>
        <taxon>Pseudomonadota</taxon>
        <taxon>Betaproteobacteria</taxon>
        <taxon>Burkholderiales</taxon>
        <taxon>Sphaerotilaceae</taxon>
        <taxon>Roseateles</taxon>
    </lineage>
</organism>
<evidence type="ECO:0000256" key="1">
    <source>
        <dbReference type="ARBA" id="ARBA00022737"/>
    </source>
</evidence>